<dbReference type="AlphaFoldDB" id="A0A1G7YBX5"/>
<keyword evidence="2" id="KW-1185">Reference proteome</keyword>
<evidence type="ECO:0000313" key="1">
    <source>
        <dbReference type="EMBL" id="SDG94028.1"/>
    </source>
</evidence>
<evidence type="ECO:0000313" key="2">
    <source>
        <dbReference type="Proteomes" id="UP000198923"/>
    </source>
</evidence>
<reference evidence="1 2" key="1">
    <citation type="submission" date="2016-10" db="EMBL/GenBank/DDBJ databases">
        <authorList>
            <person name="de Groot N.N."/>
        </authorList>
    </citation>
    <scope>NUCLEOTIDE SEQUENCE [LARGE SCALE GENOMIC DNA]</scope>
    <source>
        <strain evidence="1 2">CPCC 201354</strain>
    </source>
</reference>
<dbReference type="OrthoDB" id="3681613at2"/>
<protein>
    <submittedName>
        <fullName evidence="1">Uncharacterized protein</fullName>
    </submittedName>
</protein>
<dbReference type="RefSeq" id="WP_093170496.1">
    <property type="nucleotide sequence ID" value="NZ_FNCN01000009.1"/>
</dbReference>
<sequence length="79" mass="8823">MGNGASVLAYVQNLEQVFAIPILHVTEYPGAPIARLRDGLGSFHPPQGYVRLTQHPRLLEVCEKVALEAPIRHMSVRHR</sequence>
<dbReference type="Proteomes" id="UP000198923">
    <property type="component" value="Unassembled WGS sequence"/>
</dbReference>
<gene>
    <name evidence="1" type="ORF">SAMN05421505_109191</name>
</gene>
<proteinExistence type="predicted"/>
<accession>A0A1G7YBX5</accession>
<organism evidence="1 2">
    <name type="scientific">Sinosporangium album</name>
    <dbReference type="NCBI Taxonomy" id="504805"/>
    <lineage>
        <taxon>Bacteria</taxon>
        <taxon>Bacillati</taxon>
        <taxon>Actinomycetota</taxon>
        <taxon>Actinomycetes</taxon>
        <taxon>Streptosporangiales</taxon>
        <taxon>Streptosporangiaceae</taxon>
        <taxon>Sinosporangium</taxon>
    </lineage>
</organism>
<name>A0A1G7YBX5_9ACTN</name>
<dbReference type="EMBL" id="FNCN01000009">
    <property type="protein sequence ID" value="SDG94028.1"/>
    <property type="molecule type" value="Genomic_DNA"/>
</dbReference>